<evidence type="ECO:0000313" key="3">
    <source>
        <dbReference type="Proteomes" id="UP000053372"/>
    </source>
</evidence>
<dbReference type="GO" id="GO:0007165">
    <property type="term" value="P:signal transduction"/>
    <property type="evidence" value="ECO:0007669"/>
    <property type="project" value="InterPro"/>
</dbReference>
<dbReference type="InterPro" id="IPR039315">
    <property type="entry name" value="CheW"/>
</dbReference>
<dbReference type="InterPro" id="IPR002545">
    <property type="entry name" value="CheW-lke_dom"/>
</dbReference>
<dbReference type="OrthoDB" id="456080at2"/>
<dbReference type="RefSeq" id="WP_027841514.1">
    <property type="nucleotide sequence ID" value="NZ_LMTZ01000096.1"/>
</dbReference>
<dbReference type="Gene3D" id="2.40.50.180">
    <property type="entry name" value="CheA-289, Domain 4"/>
    <property type="match status" value="1"/>
</dbReference>
<dbReference type="AlphaFoldDB" id="A0A0V7ZPR5"/>
<evidence type="ECO:0000313" key="2">
    <source>
        <dbReference type="EMBL" id="KST66553.1"/>
    </source>
</evidence>
<organism evidence="2 3">
    <name type="scientific">Mastigocoleus testarum BC008</name>
    <dbReference type="NCBI Taxonomy" id="371196"/>
    <lineage>
        <taxon>Bacteria</taxon>
        <taxon>Bacillati</taxon>
        <taxon>Cyanobacteriota</taxon>
        <taxon>Cyanophyceae</taxon>
        <taxon>Nostocales</taxon>
        <taxon>Hapalosiphonaceae</taxon>
        <taxon>Mastigocoleus</taxon>
    </lineage>
</organism>
<dbReference type="PROSITE" id="PS50851">
    <property type="entry name" value="CHEW"/>
    <property type="match status" value="1"/>
</dbReference>
<proteinExistence type="predicted"/>
<name>A0A0V7ZPR5_9CYAN</name>
<reference evidence="2 3" key="1">
    <citation type="journal article" date="2015" name="Genome Announc.">
        <title>Draft Genome of the Euendolithic (true boring) Cyanobacterium Mastigocoleus testarum strain BC008.</title>
        <authorList>
            <person name="Guida B.S."/>
            <person name="Garcia-Pichel F."/>
        </authorList>
    </citation>
    <scope>NUCLEOTIDE SEQUENCE [LARGE SCALE GENOMIC DNA]</scope>
    <source>
        <strain evidence="2 3">BC008</strain>
    </source>
</reference>
<dbReference type="Pfam" id="PF01584">
    <property type="entry name" value="CheW"/>
    <property type="match status" value="1"/>
</dbReference>
<keyword evidence="3" id="KW-1185">Reference proteome</keyword>
<gene>
    <name evidence="2" type="ORF">BC008_43295</name>
</gene>
<sequence length="165" mass="18599">MNSSKITVANEQIQNHSGDGYLKFKLNRQTLGILSMKYTQEAIVIPVESITSMPNMPPCILGLMNWRSRIIWSIDLPEMLNLESLDTRLHQYNAIIIRVESVLLGLIVQEIIGTVRFMPDLIRSPVGQVASSLVPYLRGCVMQEKEILLLLDARAIVQSSILHND</sequence>
<dbReference type="GO" id="GO:0006935">
    <property type="term" value="P:chemotaxis"/>
    <property type="evidence" value="ECO:0007669"/>
    <property type="project" value="InterPro"/>
</dbReference>
<dbReference type="SUPFAM" id="SSF50341">
    <property type="entry name" value="CheW-like"/>
    <property type="match status" value="1"/>
</dbReference>
<feature type="domain" description="CheW-like" evidence="1">
    <location>
        <begin position="18"/>
        <end position="162"/>
    </location>
</feature>
<protein>
    <submittedName>
        <fullName evidence="2">Chemotaxis protein CheW</fullName>
    </submittedName>
</protein>
<dbReference type="PANTHER" id="PTHR22617:SF23">
    <property type="entry name" value="CHEMOTAXIS PROTEIN CHEW"/>
    <property type="match status" value="1"/>
</dbReference>
<dbReference type="Proteomes" id="UP000053372">
    <property type="component" value="Unassembled WGS sequence"/>
</dbReference>
<dbReference type="PANTHER" id="PTHR22617">
    <property type="entry name" value="CHEMOTAXIS SENSOR HISTIDINE KINASE-RELATED"/>
    <property type="match status" value="1"/>
</dbReference>
<comment type="caution">
    <text evidence="2">The sequence shown here is derived from an EMBL/GenBank/DDBJ whole genome shotgun (WGS) entry which is preliminary data.</text>
</comment>
<dbReference type="SMART" id="SM00260">
    <property type="entry name" value="CheW"/>
    <property type="match status" value="1"/>
</dbReference>
<dbReference type="Gene3D" id="2.30.30.40">
    <property type="entry name" value="SH3 Domains"/>
    <property type="match status" value="1"/>
</dbReference>
<evidence type="ECO:0000259" key="1">
    <source>
        <dbReference type="PROSITE" id="PS50851"/>
    </source>
</evidence>
<dbReference type="GO" id="GO:0005829">
    <property type="term" value="C:cytosol"/>
    <property type="evidence" value="ECO:0007669"/>
    <property type="project" value="TreeGrafter"/>
</dbReference>
<accession>A0A0V7ZPR5</accession>
<dbReference type="InterPro" id="IPR036061">
    <property type="entry name" value="CheW-like_dom_sf"/>
</dbReference>
<dbReference type="EMBL" id="LMTZ01000096">
    <property type="protein sequence ID" value="KST66553.1"/>
    <property type="molecule type" value="Genomic_DNA"/>
</dbReference>